<keyword evidence="3" id="KW-1003">Cell membrane</keyword>
<evidence type="ECO:0000256" key="9">
    <source>
        <dbReference type="SAM" id="Phobius"/>
    </source>
</evidence>
<evidence type="ECO:0000256" key="7">
    <source>
        <dbReference type="PROSITE-ProRule" id="PRU00982"/>
    </source>
</evidence>
<feature type="transmembrane region" description="Helical" evidence="9">
    <location>
        <begin position="512"/>
        <end position="537"/>
    </location>
</feature>
<organism evidence="11 12">
    <name type="scientific">Rubroshorea leprosula</name>
    <dbReference type="NCBI Taxonomy" id="152421"/>
    <lineage>
        <taxon>Eukaryota</taxon>
        <taxon>Viridiplantae</taxon>
        <taxon>Streptophyta</taxon>
        <taxon>Embryophyta</taxon>
        <taxon>Tracheophyta</taxon>
        <taxon>Spermatophyta</taxon>
        <taxon>Magnoliopsida</taxon>
        <taxon>eudicotyledons</taxon>
        <taxon>Gunneridae</taxon>
        <taxon>Pentapetalae</taxon>
        <taxon>rosids</taxon>
        <taxon>malvids</taxon>
        <taxon>Malvales</taxon>
        <taxon>Dipterocarpaceae</taxon>
        <taxon>Rubroshorea</taxon>
    </lineage>
</organism>
<feature type="transmembrane region" description="Helical" evidence="9">
    <location>
        <begin position="488"/>
        <end position="506"/>
    </location>
</feature>
<keyword evidence="5 9" id="KW-1133">Transmembrane helix</keyword>
<keyword evidence="4 9" id="KW-0812">Transmembrane</keyword>
<dbReference type="GO" id="GO:0005886">
    <property type="term" value="C:plasma membrane"/>
    <property type="evidence" value="ECO:0007669"/>
    <property type="project" value="UniProtKB-SubCell"/>
</dbReference>
<dbReference type="InterPro" id="IPR037185">
    <property type="entry name" value="EmrE-like"/>
</dbReference>
<proteinExistence type="inferred from homology"/>
<dbReference type="EMBL" id="BPVZ01000012">
    <property type="protein sequence ID" value="GKU98021.1"/>
    <property type="molecule type" value="Genomic_DNA"/>
</dbReference>
<keyword evidence="12" id="KW-1185">Reference proteome</keyword>
<comment type="similarity">
    <text evidence="7">Belongs to the NPH3 family.</text>
</comment>
<dbReference type="PANTHER" id="PTHR42920">
    <property type="entry name" value="OS03G0707200 PROTEIN-RELATED"/>
    <property type="match status" value="1"/>
</dbReference>
<dbReference type="Pfam" id="PF03000">
    <property type="entry name" value="NPH3"/>
    <property type="match status" value="1"/>
</dbReference>
<evidence type="ECO:0000256" key="5">
    <source>
        <dbReference type="ARBA" id="ARBA00022989"/>
    </source>
</evidence>
<protein>
    <recommendedName>
        <fullName evidence="10">NPH3 domain-containing protein</fullName>
    </recommendedName>
</protein>
<dbReference type="InterPro" id="IPR000620">
    <property type="entry name" value="EamA_dom"/>
</dbReference>
<sequence>MTSMAYLLSSYKLPSTTAFPTFKLFNFPPNPSRSSFDSKRRRFITLSLDNSSSSFNSKKSAKINVDCAKPSLSTKKLGNDLALASSANRTKQTLRFKSILKLMFGRRSLSRRILFASNKVRGIILLNVSTIVYGKSDEIAYAARIDAEAGDDSNSLGSVALMLVGKLINGYLSEIASDANLKPEKFYNLAISLSDQARVYDDGLYRAIDVYLKAHPWLREFESKKIYAIIDYQKFTLETCTHAAQNERLPLRTAIQRMGKEKKGLVHGYGAEGESSTWRAAMRENQVLRLDMDSMRTRVHQLEKECLMMREVVEKFEKEGPQLYCLAVFRAIIDLVAFTAVQFMVSAIPFITFILGAGEDPHTRNAAVELGFWISLGHLMQALGLLTSDAGHASFLSMSCSTCPHMVWCSNVYHRSWNASGMLESSGLAPYFGGTLRFKPSSWTWKLCLDSIIRFPGIPPLYTRIFSTGLSLWVEMAAMRDVSATETAIIYGLEPVWGAGFAWFLLGERWGITGWIGAALVLGGSLIMQIFGSLYPVKSGEDEQTGKTVIV</sequence>
<keyword evidence="8" id="KW-0175">Coiled coil</keyword>
<dbReference type="SUPFAM" id="SSF103481">
    <property type="entry name" value="Multidrug resistance efflux transporter EmrE"/>
    <property type="match status" value="1"/>
</dbReference>
<comment type="subcellular location">
    <subcellularLocation>
        <location evidence="1">Cell membrane</location>
        <topology evidence="1">Multi-pass membrane protein</topology>
    </subcellularLocation>
</comment>
<evidence type="ECO:0000259" key="10">
    <source>
        <dbReference type="PROSITE" id="PS51649"/>
    </source>
</evidence>
<dbReference type="InterPro" id="IPR051258">
    <property type="entry name" value="Diverse_Substrate_Transporter"/>
</dbReference>
<reference evidence="11 12" key="1">
    <citation type="journal article" date="2021" name="Commun. Biol.">
        <title>The genome of Shorea leprosula (Dipterocarpaceae) highlights the ecological relevance of drought in aseasonal tropical rainforests.</title>
        <authorList>
            <person name="Ng K.K.S."/>
            <person name="Kobayashi M.J."/>
            <person name="Fawcett J.A."/>
            <person name="Hatakeyama M."/>
            <person name="Paape T."/>
            <person name="Ng C.H."/>
            <person name="Ang C.C."/>
            <person name="Tnah L.H."/>
            <person name="Lee C.T."/>
            <person name="Nishiyama T."/>
            <person name="Sese J."/>
            <person name="O'Brien M.J."/>
            <person name="Copetti D."/>
            <person name="Mohd Noor M.I."/>
            <person name="Ong R.C."/>
            <person name="Putra M."/>
            <person name="Sireger I.Z."/>
            <person name="Indrioko S."/>
            <person name="Kosugi Y."/>
            <person name="Izuno A."/>
            <person name="Isagi Y."/>
            <person name="Lee S.L."/>
            <person name="Shimizu K.K."/>
        </authorList>
    </citation>
    <scope>NUCLEOTIDE SEQUENCE [LARGE SCALE GENOMIC DNA]</scope>
    <source>
        <strain evidence="11">214</strain>
    </source>
</reference>
<evidence type="ECO:0000256" key="8">
    <source>
        <dbReference type="SAM" id="Coils"/>
    </source>
</evidence>
<dbReference type="Pfam" id="PF00892">
    <property type="entry name" value="EamA"/>
    <property type="match status" value="1"/>
</dbReference>
<dbReference type="InterPro" id="IPR027356">
    <property type="entry name" value="NPH3_dom"/>
</dbReference>
<evidence type="ECO:0000256" key="4">
    <source>
        <dbReference type="ARBA" id="ARBA00022692"/>
    </source>
</evidence>
<comment type="similarity">
    <text evidence="2">Belongs to the drug/metabolite transporter (DMT) superfamily. Plant drug/metabolite exporter (P-DME) (TC 2.A.7.4) family.</text>
</comment>
<gene>
    <name evidence="11" type="ORF">SLEP1_g11078</name>
</gene>
<evidence type="ECO:0000256" key="1">
    <source>
        <dbReference type="ARBA" id="ARBA00004651"/>
    </source>
</evidence>
<evidence type="ECO:0000313" key="12">
    <source>
        <dbReference type="Proteomes" id="UP001054252"/>
    </source>
</evidence>
<feature type="domain" description="NPH3" evidence="10">
    <location>
        <begin position="164"/>
        <end position="264"/>
    </location>
</feature>
<feature type="transmembrane region" description="Helical" evidence="9">
    <location>
        <begin position="335"/>
        <end position="355"/>
    </location>
</feature>
<evidence type="ECO:0000313" key="11">
    <source>
        <dbReference type="EMBL" id="GKU98021.1"/>
    </source>
</evidence>
<dbReference type="PANTHER" id="PTHR42920:SF26">
    <property type="entry name" value="OS03G0707200 PROTEIN"/>
    <property type="match status" value="1"/>
</dbReference>
<dbReference type="AlphaFoldDB" id="A0AAV5IEN4"/>
<keyword evidence="6 9" id="KW-0472">Membrane</keyword>
<feature type="coiled-coil region" evidence="8">
    <location>
        <begin position="285"/>
        <end position="319"/>
    </location>
</feature>
<evidence type="ECO:0000256" key="3">
    <source>
        <dbReference type="ARBA" id="ARBA00022475"/>
    </source>
</evidence>
<name>A0AAV5IEN4_9ROSI</name>
<dbReference type="Proteomes" id="UP001054252">
    <property type="component" value="Unassembled WGS sequence"/>
</dbReference>
<dbReference type="PROSITE" id="PS51649">
    <property type="entry name" value="NPH3"/>
    <property type="match status" value="1"/>
</dbReference>
<accession>A0AAV5IEN4</accession>
<comment type="caution">
    <text evidence="11">The sequence shown here is derived from an EMBL/GenBank/DDBJ whole genome shotgun (WGS) entry which is preliminary data.</text>
</comment>
<evidence type="ECO:0000256" key="2">
    <source>
        <dbReference type="ARBA" id="ARBA00007635"/>
    </source>
</evidence>
<evidence type="ECO:0000256" key="6">
    <source>
        <dbReference type="ARBA" id="ARBA00023136"/>
    </source>
</evidence>